<protein>
    <submittedName>
        <fullName evidence="1">IcmW</fullName>
    </submittedName>
</protein>
<organism evidence="1 2">
    <name type="scientific">Rickettsiella grylli</name>
    <dbReference type="NCBI Taxonomy" id="59196"/>
    <lineage>
        <taxon>Bacteria</taxon>
        <taxon>Pseudomonadati</taxon>
        <taxon>Pseudomonadota</taxon>
        <taxon>Gammaproteobacteria</taxon>
        <taxon>Legionellales</taxon>
        <taxon>Coxiellaceae</taxon>
        <taxon>Rickettsiella</taxon>
    </lineage>
</organism>
<dbReference type="Pfam" id="PF23130">
    <property type="entry name" value="IcmW"/>
    <property type="match status" value="1"/>
</dbReference>
<dbReference type="eggNOG" id="ENOG5033XTW">
    <property type="taxonomic scope" value="Bacteria"/>
</dbReference>
<keyword evidence="2" id="KW-1185">Reference proteome</keyword>
<dbReference type="OrthoDB" id="5641173at2"/>
<evidence type="ECO:0000313" key="1">
    <source>
        <dbReference type="EMBL" id="EDP46295.1"/>
    </source>
</evidence>
<dbReference type="AlphaFoldDB" id="A8PNT4"/>
<dbReference type="NCBIfam" id="NF038222">
    <property type="entry name" value="IcmW_IVB"/>
    <property type="match status" value="1"/>
</dbReference>
<dbReference type="STRING" id="59196.RICGR_1109"/>
<dbReference type="RefSeq" id="WP_006035278.1">
    <property type="nucleotide sequence ID" value="NZ_AAQJ02000001.1"/>
</dbReference>
<dbReference type="InterPro" id="IPR049919">
    <property type="entry name" value="IcmW"/>
</dbReference>
<dbReference type="Proteomes" id="UP000054075">
    <property type="component" value="Unassembled WGS sequence"/>
</dbReference>
<dbReference type="EMBL" id="AAQJ02000001">
    <property type="protein sequence ID" value="EDP46295.1"/>
    <property type="molecule type" value="Genomic_DNA"/>
</dbReference>
<dbReference type="InterPro" id="IPR057079">
    <property type="entry name" value="IcmW-like"/>
</dbReference>
<comment type="caution">
    <text evidence="1">The sequence shown here is derived from an EMBL/GenBank/DDBJ whole genome shotgun (WGS) entry which is preliminary data.</text>
</comment>
<gene>
    <name evidence="1" type="ORF">RICGR_1109</name>
</gene>
<reference evidence="1" key="1">
    <citation type="submission" date="2006-04" db="EMBL/GenBank/DDBJ databases">
        <authorList>
            <person name="Seshadri R."/>
            <person name="Federici B.A."/>
        </authorList>
    </citation>
    <scope>NUCLEOTIDE SEQUENCE [LARGE SCALE GENOMIC DNA]</scope>
</reference>
<sequence>MPDLSHKGSHLYWKHYQDPLIYRVLCFMESVETWTKNGDAALEASLVTFAKELDTIDKIDLDKLAKQALFIRLGNHLGMSRTLRLLQALDTSHPGSAAKLLMHAEEVSQSPEDEAGLFLRRNISFERLRLLARVFSEDRLNLVLKALEGE</sequence>
<proteinExistence type="predicted"/>
<evidence type="ECO:0000313" key="2">
    <source>
        <dbReference type="Proteomes" id="UP000054075"/>
    </source>
</evidence>
<reference evidence="1" key="2">
    <citation type="submission" date="2007-10" db="EMBL/GenBank/DDBJ databases">
        <authorList>
            <person name="Myers G.S."/>
        </authorList>
    </citation>
    <scope>NUCLEOTIDE SEQUENCE [LARGE SCALE GENOMIC DNA]</scope>
</reference>
<accession>A8PNT4</accession>
<name>A8PNT4_9COXI</name>